<dbReference type="InterPro" id="IPR016187">
    <property type="entry name" value="CTDL_fold"/>
</dbReference>
<reference evidence="3" key="2">
    <citation type="submission" date="2025-08" db="UniProtKB">
        <authorList>
            <consortium name="Ensembl"/>
        </authorList>
    </citation>
    <scope>IDENTIFICATION</scope>
</reference>
<dbReference type="SMART" id="SM00034">
    <property type="entry name" value="CLECT"/>
    <property type="match status" value="1"/>
</dbReference>
<feature type="transmembrane region" description="Helical" evidence="1">
    <location>
        <begin position="59"/>
        <end position="80"/>
    </location>
</feature>
<keyword evidence="1" id="KW-0812">Transmembrane</keyword>
<feature type="domain" description="C-type lectin" evidence="2">
    <location>
        <begin position="126"/>
        <end position="212"/>
    </location>
</feature>
<reference evidence="3" key="1">
    <citation type="submission" date="2021-06" db="EMBL/GenBank/DDBJ databases">
        <authorList>
            <consortium name="Wellcome Sanger Institute Data Sharing"/>
        </authorList>
    </citation>
    <scope>NUCLEOTIDE SEQUENCE [LARGE SCALE GENOMIC DNA]</scope>
</reference>
<dbReference type="Gene3D" id="3.10.100.10">
    <property type="entry name" value="Mannose-Binding Protein A, subunit A"/>
    <property type="match status" value="1"/>
</dbReference>
<sequence length="223" mass="25215">MTSIKQSTGQRSSRATNKLLMNRMFEFPQEHHRVKLPFCRTHITAEGRTSVSVLSQSSWLSVLLSCCVFILISIYFSYLGNQKHYWLNSQKLCKSVSLCLSTFMHSIVSYFCLFHHKDSGVFSVSCSVHCNAMSVFLLQDRVKNHIKDQLAGGNYWIGLNSYGSDWYWVDGTTMEAQRLSSCSDGSSGNCAFITVGGLKTSNCATKNRWICEKRIAGTDTRQR</sequence>
<dbReference type="InterPro" id="IPR001304">
    <property type="entry name" value="C-type_lectin-like"/>
</dbReference>
<dbReference type="PROSITE" id="PS50041">
    <property type="entry name" value="C_TYPE_LECTIN_2"/>
    <property type="match status" value="1"/>
</dbReference>
<keyword evidence="4" id="KW-1185">Reference proteome</keyword>
<dbReference type="Ensembl" id="ENSECRT00000002869.1">
    <property type="protein sequence ID" value="ENSECRP00000002826.1"/>
    <property type="gene ID" value="ENSECRG00000001926.1"/>
</dbReference>
<dbReference type="InterPro" id="IPR016186">
    <property type="entry name" value="C-type_lectin-like/link_sf"/>
</dbReference>
<name>A0A8C4X3V4_ERPCA</name>
<keyword evidence="1" id="KW-1133">Transmembrane helix</keyword>
<evidence type="ECO:0000313" key="4">
    <source>
        <dbReference type="Proteomes" id="UP000694620"/>
    </source>
</evidence>
<keyword evidence="1" id="KW-0472">Membrane</keyword>
<evidence type="ECO:0000256" key="1">
    <source>
        <dbReference type="SAM" id="Phobius"/>
    </source>
</evidence>
<reference evidence="3" key="3">
    <citation type="submission" date="2025-09" db="UniProtKB">
        <authorList>
            <consortium name="Ensembl"/>
        </authorList>
    </citation>
    <scope>IDENTIFICATION</scope>
</reference>
<dbReference type="Pfam" id="PF00059">
    <property type="entry name" value="Lectin_C"/>
    <property type="match status" value="1"/>
</dbReference>
<organism evidence="3 4">
    <name type="scientific">Erpetoichthys calabaricus</name>
    <name type="common">Rope fish</name>
    <name type="synonym">Calamoichthys calabaricus</name>
    <dbReference type="NCBI Taxonomy" id="27687"/>
    <lineage>
        <taxon>Eukaryota</taxon>
        <taxon>Metazoa</taxon>
        <taxon>Chordata</taxon>
        <taxon>Craniata</taxon>
        <taxon>Vertebrata</taxon>
        <taxon>Euteleostomi</taxon>
        <taxon>Actinopterygii</taxon>
        <taxon>Polypteriformes</taxon>
        <taxon>Polypteridae</taxon>
        <taxon>Erpetoichthys</taxon>
    </lineage>
</organism>
<dbReference type="AlphaFoldDB" id="A0A8C4X3V4"/>
<proteinExistence type="predicted"/>
<dbReference type="Proteomes" id="UP000694620">
    <property type="component" value="Chromosome 5"/>
</dbReference>
<protein>
    <recommendedName>
        <fullName evidence="2">C-type lectin domain-containing protein</fullName>
    </recommendedName>
</protein>
<accession>A0A8C4X3V4</accession>
<evidence type="ECO:0000313" key="3">
    <source>
        <dbReference type="Ensembl" id="ENSECRP00000002826.1"/>
    </source>
</evidence>
<feature type="transmembrane region" description="Helical" evidence="1">
    <location>
        <begin position="92"/>
        <end position="113"/>
    </location>
</feature>
<dbReference type="SUPFAM" id="SSF56436">
    <property type="entry name" value="C-type lectin-like"/>
    <property type="match status" value="1"/>
</dbReference>
<evidence type="ECO:0000259" key="2">
    <source>
        <dbReference type="PROSITE" id="PS50041"/>
    </source>
</evidence>